<dbReference type="PANTHER" id="PTHR31302">
    <property type="entry name" value="TRANSMEMBRANE PROTEIN WITH METALLOPHOSPHOESTERASE DOMAIN-RELATED"/>
    <property type="match status" value="1"/>
</dbReference>
<dbReference type="EMBL" id="SLZV01000019">
    <property type="protein sequence ID" value="TCS66161.1"/>
    <property type="molecule type" value="Genomic_DNA"/>
</dbReference>
<dbReference type="PANTHER" id="PTHR31302:SF0">
    <property type="entry name" value="TRANSMEMBRANE PROTEIN WITH METALLOPHOSPHOESTERASE DOMAIN"/>
    <property type="match status" value="1"/>
</dbReference>
<protein>
    <recommendedName>
        <fullName evidence="2">Calcineurin-like phosphoesterase domain-containing protein</fullName>
    </recommendedName>
</protein>
<dbReference type="AlphaFoldDB" id="A0A4R3JMB9"/>
<dbReference type="InterPro" id="IPR029052">
    <property type="entry name" value="Metallo-depent_PP-like"/>
</dbReference>
<feature type="transmembrane region" description="Helical" evidence="1">
    <location>
        <begin position="111"/>
        <end position="128"/>
    </location>
</feature>
<evidence type="ECO:0000313" key="3">
    <source>
        <dbReference type="EMBL" id="GBU06518.1"/>
    </source>
</evidence>
<feature type="transmembrane region" description="Helical" evidence="1">
    <location>
        <begin position="45"/>
        <end position="64"/>
    </location>
</feature>
<reference evidence="4 5" key="2">
    <citation type="submission" date="2019-03" db="EMBL/GenBank/DDBJ databases">
        <title>Genomic Encyclopedia of Type Strains, Phase IV (KMG-IV): sequencing the most valuable type-strain genomes for metagenomic binning, comparative biology and taxonomic classification.</title>
        <authorList>
            <person name="Goeker M."/>
        </authorList>
    </citation>
    <scope>NUCLEOTIDE SEQUENCE [LARGE SCALE GENOMIC DNA]</scope>
    <source>
        <strain evidence="4 5">DSM 103426</strain>
    </source>
</reference>
<keyword evidence="1" id="KW-0472">Membrane</keyword>
<keyword evidence="1" id="KW-0812">Transmembrane</keyword>
<dbReference type="Pfam" id="PF00149">
    <property type="entry name" value="Metallophos"/>
    <property type="match status" value="1"/>
</dbReference>
<evidence type="ECO:0000313" key="5">
    <source>
        <dbReference type="Proteomes" id="UP000294613"/>
    </source>
</evidence>
<dbReference type="Proteomes" id="UP000294613">
    <property type="component" value="Unassembled WGS sequence"/>
</dbReference>
<evidence type="ECO:0000256" key="1">
    <source>
        <dbReference type="SAM" id="Phobius"/>
    </source>
</evidence>
<organism evidence="4 5">
    <name type="scientific">Faecalimonas umbilicata</name>
    <dbReference type="NCBI Taxonomy" id="1912855"/>
    <lineage>
        <taxon>Bacteria</taxon>
        <taxon>Bacillati</taxon>
        <taxon>Bacillota</taxon>
        <taxon>Clostridia</taxon>
        <taxon>Lachnospirales</taxon>
        <taxon>Lachnospiraceae</taxon>
        <taxon>Faecalimonas</taxon>
    </lineage>
</organism>
<accession>A0A4R3JMB9</accession>
<feature type="transmembrane region" description="Helical" evidence="1">
    <location>
        <begin position="76"/>
        <end position="105"/>
    </location>
</feature>
<keyword evidence="1" id="KW-1133">Transmembrane helix</keyword>
<dbReference type="SUPFAM" id="SSF56300">
    <property type="entry name" value="Metallo-dependent phosphatases"/>
    <property type="match status" value="1"/>
</dbReference>
<dbReference type="InterPro" id="IPR051158">
    <property type="entry name" value="Metallophosphoesterase_sf"/>
</dbReference>
<comment type="caution">
    <text evidence="4">The sequence shown here is derived from an EMBL/GenBank/DDBJ whole genome shotgun (WGS) entry which is preliminary data.</text>
</comment>
<dbReference type="Proteomes" id="UP000702954">
    <property type="component" value="Unassembled WGS sequence"/>
</dbReference>
<reference evidence="3 6" key="1">
    <citation type="journal article" date="2018" name="Int. J. Syst. Evol. Microbiol.">
        <title>Draft Genome Sequence of Faecalimonas umbilicata JCM 30896T, an Acetate-Producing Bacterium Isolated from Human Feces.</title>
        <authorList>
            <person name="Sakamoto M."/>
            <person name="Ikeyama N."/>
            <person name="Yuki M."/>
            <person name="Ohkuma M."/>
        </authorList>
    </citation>
    <scope>NUCLEOTIDE SEQUENCE [LARGE SCALE GENOMIC DNA]</scope>
    <source>
        <strain evidence="3 6">EGH7</strain>
    </source>
</reference>
<dbReference type="GO" id="GO:0016787">
    <property type="term" value="F:hydrolase activity"/>
    <property type="evidence" value="ECO:0007669"/>
    <property type="project" value="InterPro"/>
</dbReference>
<dbReference type="CDD" id="cd07385">
    <property type="entry name" value="MPP_YkuE_C"/>
    <property type="match status" value="1"/>
</dbReference>
<proteinExistence type="predicted"/>
<dbReference type="InterPro" id="IPR004843">
    <property type="entry name" value="Calcineurin-like_PHP"/>
</dbReference>
<evidence type="ECO:0000313" key="4">
    <source>
        <dbReference type="EMBL" id="TCS66161.1"/>
    </source>
</evidence>
<feature type="domain" description="Calcineurin-like phosphoesterase" evidence="2">
    <location>
        <begin position="150"/>
        <end position="312"/>
    </location>
</feature>
<gene>
    <name evidence="4" type="ORF">EDD74_11959</name>
    <name evidence="3" type="ORF">FAEUMB_30590</name>
</gene>
<name>A0A4R3JMB9_9FIRM</name>
<dbReference type="EMBL" id="BHEO01000008">
    <property type="protein sequence ID" value="GBU06518.1"/>
    <property type="molecule type" value="Genomic_DNA"/>
</dbReference>
<dbReference type="Gene3D" id="3.60.21.10">
    <property type="match status" value="1"/>
</dbReference>
<evidence type="ECO:0000259" key="2">
    <source>
        <dbReference type="Pfam" id="PF00149"/>
    </source>
</evidence>
<evidence type="ECO:0000313" key="6">
    <source>
        <dbReference type="Proteomes" id="UP000702954"/>
    </source>
</evidence>
<dbReference type="RefSeq" id="WP_116442362.1">
    <property type="nucleotide sequence ID" value="NZ_BHEO01000008.1"/>
</dbReference>
<keyword evidence="6" id="KW-1185">Reference proteome</keyword>
<sequence>MYKGFAKFIRGKAFSILFLIVSFLSVGYTTVRIGAVLECCFAVKVYGVLFGIFLLLFGYMLLYHTSKRKIKKTRSFYELCSVVLSFLLNLVLCLLAEDFIGMFLHFSDSKVYILAIIVSVLLTVYGFLHANHIYIKHYAIPLEDRKNPVKVAFLSDIHTGTFVNKRQLRKIIDQTNRMQCDYVLIAGDTFDVDAFDYCNLSEIAEELQRLKAVKGVYAILGNHDPVSTDARMREFFQKSKIRLLVDEIIETEDFIIIGRDDINSNPKRKALTEIVQKICSDKPKILMDHNPVGIADGIQNDIDLVVCGHTHKGQFFPANLFTKWSYGKQGFYGYSKTNKTHSIVSSGAGYFQMPIRIGTNSEIVQIDIT</sequence>